<reference evidence="3" key="1">
    <citation type="submission" date="2023-01" db="EMBL/GenBank/DDBJ databases">
        <title>Whole genome sequence of Paucibacter sp. S2-9 isolated from pond sediment.</title>
        <authorList>
            <person name="Jung J.Y."/>
        </authorList>
    </citation>
    <scope>NUCLEOTIDE SEQUENCE</scope>
    <source>
        <strain evidence="3">S2-9</strain>
    </source>
</reference>
<dbReference type="Gene3D" id="3.30.310.70">
    <property type="entry name" value="TT1751-like domain"/>
    <property type="match status" value="1"/>
</dbReference>
<sequence>MKYKLLSFLFAALLLSNASAQVQGVVAMPSKFSVAETIDRAEAAVKAASGFQIFARVDFQAVAATQGGKVRPAQLLIFGRGTVLPALLPQYPATAIDLPLKIVAWEDETGKVMLAYNTGEYLAQRHGVMGKDDVLKRITDATASFAKLAIE</sequence>
<dbReference type="CDD" id="cd14797">
    <property type="entry name" value="DUF302"/>
    <property type="match status" value="1"/>
</dbReference>
<dbReference type="Proteomes" id="UP001177769">
    <property type="component" value="Chromosome"/>
</dbReference>
<organism evidence="3 4">
    <name type="scientific">Paucibacter sediminis</name>
    <dbReference type="NCBI Taxonomy" id="3019553"/>
    <lineage>
        <taxon>Bacteria</taxon>
        <taxon>Pseudomonadati</taxon>
        <taxon>Pseudomonadota</taxon>
        <taxon>Betaproteobacteria</taxon>
        <taxon>Burkholderiales</taxon>
        <taxon>Sphaerotilaceae</taxon>
        <taxon>Roseateles</taxon>
    </lineage>
</organism>
<keyword evidence="4" id="KW-1185">Reference proteome</keyword>
<accession>A0AA95SR23</accession>
<feature type="domain" description="DUF302" evidence="2">
    <location>
        <begin position="57"/>
        <end position="117"/>
    </location>
</feature>
<dbReference type="InterPro" id="IPR005180">
    <property type="entry name" value="DUF302"/>
</dbReference>
<feature type="chain" id="PRO_5041692638" evidence="1">
    <location>
        <begin position="21"/>
        <end position="151"/>
    </location>
</feature>
<dbReference type="AlphaFoldDB" id="A0AA95SR23"/>
<dbReference type="InterPro" id="IPR035923">
    <property type="entry name" value="TT1751-like_sf"/>
</dbReference>
<feature type="signal peptide" evidence="1">
    <location>
        <begin position="1"/>
        <end position="20"/>
    </location>
</feature>
<evidence type="ECO:0000256" key="1">
    <source>
        <dbReference type="SAM" id="SignalP"/>
    </source>
</evidence>
<keyword evidence="1" id="KW-0732">Signal</keyword>
<dbReference type="RefSeq" id="WP_285235308.1">
    <property type="nucleotide sequence ID" value="NZ_CP116346.1"/>
</dbReference>
<dbReference type="EMBL" id="CP116346">
    <property type="protein sequence ID" value="WIT14180.1"/>
    <property type="molecule type" value="Genomic_DNA"/>
</dbReference>
<name>A0AA95SR23_9BURK</name>
<gene>
    <name evidence="3" type="ORF">PFX98_11295</name>
</gene>
<evidence type="ECO:0000259" key="2">
    <source>
        <dbReference type="Pfam" id="PF03625"/>
    </source>
</evidence>
<evidence type="ECO:0000313" key="4">
    <source>
        <dbReference type="Proteomes" id="UP001177769"/>
    </source>
</evidence>
<dbReference type="Pfam" id="PF03625">
    <property type="entry name" value="DUF302"/>
    <property type="match status" value="1"/>
</dbReference>
<protein>
    <submittedName>
        <fullName evidence="3">DUF302 domain-containing protein</fullName>
    </submittedName>
</protein>
<proteinExistence type="predicted"/>
<dbReference type="SUPFAM" id="SSF103247">
    <property type="entry name" value="TT1751-like"/>
    <property type="match status" value="1"/>
</dbReference>
<dbReference type="KEGG" id="pais:PFX98_11295"/>
<evidence type="ECO:0000313" key="3">
    <source>
        <dbReference type="EMBL" id="WIT14180.1"/>
    </source>
</evidence>